<dbReference type="Pfam" id="PF01381">
    <property type="entry name" value="HTH_3"/>
    <property type="match status" value="1"/>
</dbReference>
<dbReference type="PANTHER" id="PTHR46797">
    <property type="entry name" value="HTH-TYPE TRANSCRIPTIONAL REGULATOR"/>
    <property type="match status" value="1"/>
</dbReference>
<reference evidence="3 4" key="1">
    <citation type="submission" date="2018-09" db="EMBL/GenBank/DDBJ databases">
        <title>Paenibacillus SK2017-BO5.</title>
        <authorList>
            <person name="Piskunova J.V."/>
            <person name="Dubiley S.A."/>
            <person name="Severinov K.V."/>
        </authorList>
    </citation>
    <scope>NUCLEOTIDE SEQUENCE [LARGE SCALE GENOMIC DNA]</scope>
    <source>
        <strain evidence="3 4">BO5</strain>
    </source>
</reference>
<name>A0A3A3GH65_PANTH</name>
<dbReference type="InterPro" id="IPR001387">
    <property type="entry name" value="Cro/C1-type_HTH"/>
</dbReference>
<protein>
    <submittedName>
        <fullName evidence="3">XRE family transcriptional regulator</fullName>
    </submittedName>
</protein>
<organism evidence="3 4">
    <name type="scientific">Paenibacillus thiaminolyticus</name>
    <name type="common">Bacillus thiaminolyticus</name>
    <dbReference type="NCBI Taxonomy" id="49283"/>
    <lineage>
        <taxon>Bacteria</taxon>
        <taxon>Bacillati</taxon>
        <taxon>Bacillota</taxon>
        <taxon>Bacilli</taxon>
        <taxon>Bacillales</taxon>
        <taxon>Paenibacillaceae</taxon>
        <taxon>Paenibacillus</taxon>
    </lineage>
</organism>
<dbReference type="RefSeq" id="WP_119793759.1">
    <property type="nucleotide sequence ID" value="NZ_QYZD01000009.1"/>
</dbReference>
<dbReference type="InterPro" id="IPR050807">
    <property type="entry name" value="TransReg_Diox_bact_type"/>
</dbReference>
<dbReference type="GO" id="GO:0003677">
    <property type="term" value="F:DNA binding"/>
    <property type="evidence" value="ECO:0007669"/>
    <property type="project" value="UniProtKB-KW"/>
</dbReference>
<dbReference type="SUPFAM" id="SSF81901">
    <property type="entry name" value="HCP-like"/>
    <property type="match status" value="1"/>
</dbReference>
<accession>A0A3A3GH65</accession>
<dbReference type="EMBL" id="QYZD01000009">
    <property type="protein sequence ID" value="RJG23701.1"/>
    <property type="molecule type" value="Genomic_DNA"/>
</dbReference>
<comment type="caution">
    <text evidence="3">The sequence shown here is derived from an EMBL/GenBank/DDBJ whole genome shotgun (WGS) entry which is preliminary data.</text>
</comment>
<feature type="domain" description="HTH cro/C1-type" evidence="2">
    <location>
        <begin position="15"/>
        <end position="70"/>
    </location>
</feature>
<dbReference type="InterPro" id="IPR010982">
    <property type="entry name" value="Lambda_DNA-bd_dom_sf"/>
</dbReference>
<dbReference type="Proteomes" id="UP000266177">
    <property type="component" value="Unassembled WGS sequence"/>
</dbReference>
<dbReference type="AlphaFoldDB" id="A0A3A3GH65"/>
<dbReference type="SMART" id="SM00530">
    <property type="entry name" value="HTH_XRE"/>
    <property type="match status" value="1"/>
</dbReference>
<dbReference type="Gene3D" id="1.10.260.40">
    <property type="entry name" value="lambda repressor-like DNA-binding domains"/>
    <property type="match status" value="1"/>
</dbReference>
<dbReference type="CDD" id="cd00093">
    <property type="entry name" value="HTH_XRE"/>
    <property type="match status" value="1"/>
</dbReference>
<evidence type="ECO:0000313" key="3">
    <source>
        <dbReference type="EMBL" id="RJG23701.1"/>
    </source>
</evidence>
<gene>
    <name evidence="3" type="ORF">DQX05_11755</name>
</gene>
<dbReference type="GO" id="GO:0003700">
    <property type="term" value="F:DNA-binding transcription factor activity"/>
    <property type="evidence" value="ECO:0007669"/>
    <property type="project" value="TreeGrafter"/>
</dbReference>
<proteinExistence type="predicted"/>
<dbReference type="InterPro" id="IPR011990">
    <property type="entry name" value="TPR-like_helical_dom_sf"/>
</dbReference>
<keyword evidence="1" id="KW-0238">DNA-binding</keyword>
<sequence>MSSVSLEFSTLGELIQRYRQERGMTQARLAELSEVSSGSISKIENGEIRRPDFKTIQPIIAALEIPLDEMLDPFMLTNPRSDTLFTLLYDSFSLQNASLSAKITSCLLESEDENSDAIAAKLLLNAQQLTDKTEIKLALFDTVIAYARSHGMQSFVARGSLQKYLVERDDFSKLEETFQSGKYILHYTEFLSTEERITLYYKLGVHAYNLRKFNECIELCKSAIIEDESESSFKAYSTLLICSSYFHQEKFELAEKYLKTFSLFNFPFVKENVDFMTAKLNQRKGKTDLAITQLQECLKTSFYKINIVNTLIELYLSSYDVSPVEILIHHEPEFLPKNLSNPISKAGYAHYFLNKGKYMIMIGKSYEALSCFIKSAIIFSKISMPKHTYECLEFIFQISKDNHSSQMEDNIKKLFAELKNEEGLE</sequence>
<dbReference type="PROSITE" id="PS50943">
    <property type="entry name" value="HTH_CROC1"/>
    <property type="match status" value="1"/>
</dbReference>
<evidence type="ECO:0000313" key="4">
    <source>
        <dbReference type="Proteomes" id="UP000266177"/>
    </source>
</evidence>
<evidence type="ECO:0000256" key="1">
    <source>
        <dbReference type="ARBA" id="ARBA00023125"/>
    </source>
</evidence>
<dbReference type="OrthoDB" id="2508844at2"/>
<dbReference type="GO" id="GO:0005829">
    <property type="term" value="C:cytosol"/>
    <property type="evidence" value="ECO:0007669"/>
    <property type="project" value="TreeGrafter"/>
</dbReference>
<evidence type="ECO:0000259" key="2">
    <source>
        <dbReference type="PROSITE" id="PS50943"/>
    </source>
</evidence>
<dbReference type="SUPFAM" id="SSF47413">
    <property type="entry name" value="lambda repressor-like DNA-binding domains"/>
    <property type="match status" value="1"/>
</dbReference>
<dbReference type="PANTHER" id="PTHR46797:SF1">
    <property type="entry name" value="METHYLPHOSPHONATE SYNTHASE"/>
    <property type="match status" value="1"/>
</dbReference>
<dbReference type="Gene3D" id="1.25.40.10">
    <property type="entry name" value="Tetratricopeptide repeat domain"/>
    <property type="match status" value="1"/>
</dbReference>